<protein>
    <submittedName>
        <fullName evidence="2">Ribulose 1,5-bisphosphate carboxylase</fullName>
    </submittedName>
</protein>
<name>A0A845V3C3_9GAMM</name>
<proteinExistence type="predicted"/>
<keyword evidence="3" id="KW-1185">Reference proteome</keyword>
<evidence type="ECO:0000313" key="3">
    <source>
        <dbReference type="Proteomes" id="UP000484885"/>
    </source>
</evidence>
<dbReference type="GO" id="GO:0015977">
    <property type="term" value="P:carbon fixation"/>
    <property type="evidence" value="ECO:0007669"/>
    <property type="project" value="InterPro"/>
</dbReference>
<gene>
    <name evidence="2" type="ORF">G3I74_01955</name>
</gene>
<dbReference type="Pfam" id="PF00016">
    <property type="entry name" value="RuBisCO_large"/>
    <property type="match status" value="1"/>
</dbReference>
<evidence type="ECO:0000313" key="2">
    <source>
        <dbReference type="EMBL" id="NDY94495.1"/>
    </source>
</evidence>
<dbReference type="InterPro" id="IPR033966">
    <property type="entry name" value="RuBisCO"/>
</dbReference>
<accession>A0A845V3C3</accession>
<dbReference type="RefSeq" id="WP_164209773.1">
    <property type="nucleotide sequence ID" value="NZ_JAAGSC010000031.1"/>
</dbReference>
<dbReference type="PANTHER" id="PTHR42704">
    <property type="entry name" value="RIBULOSE BISPHOSPHATE CARBOXYLASE"/>
    <property type="match status" value="1"/>
</dbReference>
<feature type="domain" description="Ribulose bisphosphate carboxylase large subunit C-terminal" evidence="1">
    <location>
        <begin position="126"/>
        <end position="368"/>
    </location>
</feature>
<dbReference type="GO" id="GO:0016984">
    <property type="term" value="F:ribulose-bisphosphate carboxylase activity"/>
    <property type="evidence" value="ECO:0007669"/>
    <property type="project" value="InterPro"/>
</dbReference>
<dbReference type="InterPro" id="IPR000685">
    <property type="entry name" value="RuBisCO_lsu_C"/>
</dbReference>
<dbReference type="SUPFAM" id="SSF51649">
    <property type="entry name" value="RuBisCo, C-terminal domain"/>
    <property type="match status" value="1"/>
</dbReference>
<comment type="caution">
    <text evidence="2">The sequence shown here is derived from an EMBL/GenBank/DDBJ whole genome shotgun (WGS) entry which is preliminary data.</text>
</comment>
<dbReference type="SUPFAM" id="SSF54966">
    <property type="entry name" value="RuBisCO, large subunit, small (N-terminal) domain"/>
    <property type="match status" value="1"/>
</dbReference>
<reference evidence="2 3" key="1">
    <citation type="submission" date="2020-02" db="EMBL/GenBank/DDBJ databases">
        <authorList>
            <person name="Zhang X.-Y."/>
        </authorList>
    </citation>
    <scope>NUCLEOTIDE SEQUENCE [LARGE SCALE GENOMIC DNA]</scope>
    <source>
        <strain evidence="2 3">C33</strain>
    </source>
</reference>
<dbReference type="Gene3D" id="3.20.20.110">
    <property type="entry name" value="Ribulose bisphosphate carboxylase, large subunit, C-terminal domain"/>
    <property type="match status" value="1"/>
</dbReference>
<dbReference type="InterPro" id="IPR036376">
    <property type="entry name" value="RuBisCO_lsu_C_sf"/>
</dbReference>
<organism evidence="2 3">
    <name type="scientific">Wenzhouxiangella limi</name>
    <dbReference type="NCBI Taxonomy" id="2707351"/>
    <lineage>
        <taxon>Bacteria</taxon>
        <taxon>Pseudomonadati</taxon>
        <taxon>Pseudomonadota</taxon>
        <taxon>Gammaproteobacteria</taxon>
        <taxon>Chromatiales</taxon>
        <taxon>Wenzhouxiangellaceae</taxon>
        <taxon>Wenzhouxiangella</taxon>
    </lineage>
</organism>
<dbReference type="InterPro" id="IPR036422">
    <property type="entry name" value="RuBisCO_lsu_N_sf"/>
</dbReference>
<dbReference type="EMBL" id="JAAGSC010000031">
    <property type="protein sequence ID" value="NDY94495.1"/>
    <property type="molecule type" value="Genomic_DNA"/>
</dbReference>
<dbReference type="PANTHER" id="PTHR42704:SF17">
    <property type="entry name" value="RIBULOSE BISPHOSPHATE CARBOXYLASE LARGE CHAIN"/>
    <property type="match status" value="1"/>
</dbReference>
<dbReference type="Proteomes" id="UP000484885">
    <property type="component" value="Unassembled WGS sequence"/>
</dbReference>
<evidence type="ECO:0000259" key="1">
    <source>
        <dbReference type="Pfam" id="PF00016"/>
    </source>
</evidence>
<dbReference type="Gene3D" id="3.30.70.150">
    <property type="entry name" value="RuBisCO large subunit, N-terminal domain"/>
    <property type="match status" value="1"/>
</dbReference>
<dbReference type="AlphaFoldDB" id="A0A845V3C3"/>
<sequence length="368" mass="38811">MELIRAVYQATSPERNPETLAENIAREQSLELTRALIPEAIAERLLGRVLDVTPLAENRWALEIGYPVELASGQAGQLLHLLYGNVSFYPRIRLTGLKLPESLLARFPGPIGGLPDIRCWTGVPDRALLMTVLKPRGSAPSVLADLALAFARGGGDLIKDDQNLVEDELPAFRQRVGACAAAVEKAAEETGRRCLYLPHVAGSGSHLERQLDFVRDSGLGGVVLCTWVMGLETAAAAARERELMWLSHPAMAGAFTEPEATGIASAVLLGTLLRVAGADISIFPGRGGRIRSGHADDETATCRALAGPLGSLKATLPCTGGGKTLEQAVATARAQGPDCAILVGGDLIARHDRIQADVAATVAALQAC</sequence>
<dbReference type="GO" id="GO:0000287">
    <property type="term" value="F:magnesium ion binding"/>
    <property type="evidence" value="ECO:0007669"/>
    <property type="project" value="InterPro"/>
</dbReference>